<dbReference type="InterPro" id="IPR015813">
    <property type="entry name" value="Pyrv/PenolPyrv_kinase-like_dom"/>
</dbReference>
<dbReference type="PANTHER" id="PTHR32308">
    <property type="entry name" value="LYASE BETA SUBUNIT, PUTATIVE (AFU_ORTHOLOGUE AFUA_4G13030)-RELATED"/>
    <property type="match status" value="1"/>
</dbReference>
<dbReference type="PANTHER" id="PTHR32308:SF10">
    <property type="entry name" value="CITRATE LYASE SUBUNIT BETA"/>
    <property type="match status" value="1"/>
</dbReference>
<dbReference type="RefSeq" id="WP_073859065.1">
    <property type="nucleotide sequence ID" value="NZ_BAAATC010000015.1"/>
</dbReference>
<keyword evidence="10" id="KW-1185">Reference proteome</keyword>
<protein>
    <submittedName>
        <fullName evidence="7">CoA ester lyase</fullName>
    </submittedName>
</protein>
<dbReference type="EMBL" id="MIJD01000049">
    <property type="protein sequence ID" value="OPE55066.1"/>
    <property type="molecule type" value="Genomic_DNA"/>
</dbReference>
<dbReference type="GO" id="GO:0000287">
    <property type="term" value="F:magnesium ion binding"/>
    <property type="evidence" value="ECO:0007669"/>
    <property type="project" value="TreeGrafter"/>
</dbReference>
<dbReference type="Gene3D" id="3.20.20.60">
    <property type="entry name" value="Phosphoenolpyruvate-binding domains"/>
    <property type="match status" value="1"/>
</dbReference>
<evidence type="ECO:0000313" key="8">
    <source>
        <dbReference type="EMBL" id="PEG54687.1"/>
    </source>
</evidence>
<feature type="binding site" evidence="4">
    <location>
        <position position="71"/>
    </location>
    <ligand>
        <name>substrate</name>
    </ligand>
</feature>
<feature type="binding site" evidence="5">
    <location>
        <position position="148"/>
    </location>
    <ligand>
        <name>Mg(2+)</name>
        <dbReference type="ChEBI" id="CHEBI:18420"/>
    </ligand>
</feature>
<feature type="binding site" evidence="4">
    <location>
        <position position="122"/>
    </location>
    <ligand>
        <name>substrate</name>
    </ligand>
</feature>
<keyword evidence="3 5" id="KW-0460">Magnesium</keyword>
<organism evidence="7 9">
    <name type="scientific">Mycolicibacterium diernhoferi</name>
    <dbReference type="NCBI Taxonomy" id="1801"/>
    <lineage>
        <taxon>Bacteria</taxon>
        <taxon>Bacillati</taxon>
        <taxon>Actinomycetota</taxon>
        <taxon>Actinomycetes</taxon>
        <taxon>Mycobacteriales</taxon>
        <taxon>Mycobacteriaceae</taxon>
        <taxon>Mycolicibacterium</taxon>
    </lineage>
</organism>
<dbReference type="Pfam" id="PF03328">
    <property type="entry name" value="HpcH_HpaI"/>
    <property type="match status" value="1"/>
</dbReference>
<dbReference type="GO" id="GO:0016829">
    <property type="term" value="F:lyase activity"/>
    <property type="evidence" value="ECO:0007669"/>
    <property type="project" value="UniProtKB-KW"/>
</dbReference>
<dbReference type="Proteomes" id="UP000191039">
    <property type="component" value="Unassembled WGS sequence"/>
</dbReference>
<evidence type="ECO:0000313" key="9">
    <source>
        <dbReference type="Proteomes" id="UP000191039"/>
    </source>
</evidence>
<reference evidence="8 10" key="2">
    <citation type="submission" date="2017-10" db="EMBL/GenBank/DDBJ databases">
        <title>The new phylogeny of genus Mycobacterium.</title>
        <authorList>
            <person name="Tortoli E."/>
            <person name="Trovato A."/>
            <person name="Cirillo D.M."/>
        </authorList>
    </citation>
    <scope>NUCLEOTIDE SEQUENCE [LARGE SCALE GENOMIC DNA]</scope>
    <source>
        <strain evidence="8 10">IP141170001</strain>
    </source>
</reference>
<feature type="domain" description="HpcH/HpaI aldolase/citrate lyase" evidence="6">
    <location>
        <begin position="14"/>
        <end position="216"/>
    </location>
</feature>
<evidence type="ECO:0000256" key="1">
    <source>
        <dbReference type="ARBA" id="ARBA00001946"/>
    </source>
</evidence>
<reference evidence="7 9" key="1">
    <citation type="submission" date="2016-09" db="EMBL/GenBank/DDBJ databases">
        <title>genome sequences of unsequenced Mycobacteria.</title>
        <authorList>
            <person name="Greninger A.L."/>
            <person name="Jerome K.R."/>
            <person name="Mcnair B."/>
            <person name="Wallis C."/>
            <person name="Fang F."/>
        </authorList>
    </citation>
    <scope>NUCLEOTIDE SEQUENCE [LARGE SCALE GENOMIC DNA]</scope>
    <source>
        <strain evidence="7 9">BM1</strain>
    </source>
</reference>
<evidence type="ECO:0000256" key="3">
    <source>
        <dbReference type="ARBA" id="ARBA00022842"/>
    </source>
</evidence>
<keyword evidence="2 5" id="KW-0479">Metal-binding</keyword>
<evidence type="ECO:0000313" key="10">
    <source>
        <dbReference type="Proteomes" id="UP000220340"/>
    </source>
</evidence>
<accession>A0A1Q4H655</accession>
<evidence type="ECO:0000313" key="7">
    <source>
        <dbReference type="EMBL" id="OPE55066.1"/>
    </source>
</evidence>
<evidence type="ECO:0000256" key="2">
    <source>
        <dbReference type="ARBA" id="ARBA00022723"/>
    </source>
</evidence>
<dbReference type="EMBL" id="PDCR01000010">
    <property type="protein sequence ID" value="PEG54687.1"/>
    <property type="molecule type" value="Genomic_DNA"/>
</dbReference>
<dbReference type="InterPro" id="IPR011206">
    <property type="entry name" value="Citrate_lyase_beta/mcl1/mcl2"/>
</dbReference>
<evidence type="ECO:0000256" key="5">
    <source>
        <dbReference type="PIRSR" id="PIRSR015582-2"/>
    </source>
</evidence>
<dbReference type="InterPro" id="IPR005000">
    <property type="entry name" value="Aldolase/citrate-lyase_domain"/>
</dbReference>
<dbReference type="SUPFAM" id="SSF51621">
    <property type="entry name" value="Phosphoenolpyruvate/pyruvate domain"/>
    <property type="match status" value="1"/>
</dbReference>
<comment type="caution">
    <text evidence="7">The sequence shown here is derived from an EMBL/GenBank/DDBJ whole genome shotgun (WGS) entry which is preliminary data.</text>
</comment>
<comment type="cofactor">
    <cofactor evidence="1">
        <name>Mg(2+)</name>
        <dbReference type="ChEBI" id="CHEBI:18420"/>
    </cofactor>
</comment>
<evidence type="ECO:0000256" key="4">
    <source>
        <dbReference type="PIRSR" id="PIRSR015582-1"/>
    </source>
</evidence>
<dbReference type="InterPro" id="IPR040442">
    <property type="entry name" value="Pyrv_kinase-like_dom_sf"/>
</dbReference>
<keyword evidence="7" id="KW-0456">Lyase</keyword>
<dbReference type="GO" id="GO:0006107">
    <property type="term" value="P:oxaloacetate metabolic process"/>
    <property type="evidence" value="ECO:0007669"/>
    <property type="project" value="TreeGrafter"/>
</dbReference>
<proteinExistence type="predicted"/>
<sequence>MTAGYDADVIRSARSLLFVPGNRPGRFPKAMAAQPDIVILDLEDAVAADEKATAREHIAEWFAAGRPGMVRINAADTPWHEADLELIRRHRVPVMLAKAESVEQIRHITDLAPGVSIIPLIETAAAVAAVGKLCTVEGVVRLAFGSIDFANQIGVDPDDRDALLLHRSMLVLGSAAAGLPAPIDGVTTSLTDSDAVTGDFTYARRLGMGAKLCIHPAQVAAVHAAATTTEADVQWAQKVIRSFDAANGSAAAVDGQMIDVPVVERARHILATAADR</sequence>
<evidence type="ECO:0000259" key="6">
    <source>
        <dbReference type="Pfam" id="PF03328"/>
    </source>
</evidence>
<name>A0A1Q4H655_9MYCO</name>
<dbReference type="AlphaFoldDB" id="A0A1Q4H655"/>
<dbReference type="STRING" id="1801.BRW64_24440"/>
<dbReference type="Proteomes" id="UP000220340">
    <property type="component" value="Unassembled WGS sequence"/>
</dbReference>
<feature type="binding site" evidence="5">
    <location>
        <position position="122"/>
    </location>
    <ligand>
        <name>Mg(2+)</name>
        <dbReference type="ChEBI" id="CHEBI:18420"/>
    </ligand>
</feature>
<dbReference type="PIRSF" id="PIRSF015582">
    <property type="entry name" value="Cit_lyase_B"/>
    <property type="match status" value="1"/>
</dbReference>
<gene>
    <name evidence="7" type="ORF">BV510_07015</name>
    <name evidence="8" type="ORF">CRI78_09215</name>
</gene>
<dbReference type="OrthoDB" id="4322898at2"/>